<accession>A0A9C7CGC5</accession>
<proteinExistence type="predicted"/>
<organism evidence="1">
    <name type="scientific">Pasiphaea japonica whispovirus</name>
    <dbReference type="NCBI Taxonomy" id="2984286"/>
    <lineage>
        <taxon>Viruses</taxon>
        <taxon>Viruses incertae sedis</taxon>
        <taxon>Naldaviricetes</taxon>
        <taxon>Nimaviridae</taxon>
        <taxon>Whispovirus</taxon>
    </lineage>
</organism>
<name>A0A9C7CGC5_9VIRU</name>
<protein>
    <submittedName>
        <fullName evidence="1">Wsv267-like protein</fullName>
    </submittedName>
</protein>
<dbReference type="EMBL" id="LC738885">
    <property type="protein sequence ID" value="BDT63524.1"/>
    <property type="molecule type" value="Genomic_DNA"/>
</dbReference>
<evidence type="ECO:0000313" key="1">
    <source>
        <dbReference type="EMBL" id="BDT63524.1"/>
    </source>
</evidence>
<sequence>MELTSMDVVRFISEINYSIMGVDGKVILVSDKYNDIHPKTTTVCVHVDAGFLNNGASPANRKKIKPAATLYSKYAKKLGLEQKIKTYFHNAQLCIDKLFTSACTVCSKNNPENIKHSYNDVNTSSNGDQPLCIISKRFVPLDEETTVLQEGTYYEKIFVPKYTGDKLLWSTHIGCPPMVITAKLCCLLNALISFKSESEGPIKELQILSFPTNKEQKGPLLTNFILDTELNSKHPVLVLLVLNQ</sequence>
<reference evidence="1" key="1">
    <citation type="submission" date="2022-10" db="EMBL/GenBank/DDBJ databases">
        <title>Genome sequences of endogenous nimaviruses in decapod crustaceans.</title>
        <authorList>
            <person name="Kawato S."/>
            <person name="Nozaki R."/>
            <person name="Kondo H."/>
            <person name="Hirono I."/>
        </authorList>
    </citation>
    <scope>NUCLEOTIDE SEQUENCE</scope>
    <source>
        <strain evidence="1">Toyama2020</strain>
    </source>
</reference>